<dbReference type="InterPro" id="IPR006076">
    <property type="entry name" value="FAD-dep_OxRdtase"/>
</dbReference>
<proteinExistence type="predicted"/>
<dbReference type="GO" id="GO:0005737">
    <property type="term" value="C:cytoplasm"/>
    <property type="evidence" value="ECO:0007669"/>
    <property type="project" value="TreeGrafter"/>
</dbReference>
<organism evidence="3 4">
    <name type="scientific">Mesorhizobium zhangyense</name>
    <dbReference type="NCBI Taxonomy" id="1776730"/>
    <lineage>
        <taxon>Bacteria</taxon>
        <taxon>Pseudomonadati</taxon>
        <taxon>Pseudomonadota</taxon>
        <taxon>Alphaproteobacteria</taxon>
        <taxon>Hyphomicrobiales</taxon>
        <taxon>Phyllobacteriaceae</taxon>
        <taxon>Mesorhizobium</taxon>
    </lineage>
</organism>
<dbReference type="EMBL" id="JAAKZG010000004">
    <property type="protein sequence ID" value="NGN41678.1"/>
    <property type="molecule type" value="Genomic_DNA"/>
</dbReference>
<reference evidence="3 4" key="1">
    <citation type="submission" date="2020-02" db="EMBL/GenBank/DDBJ databases">
        <title>Genome sequence of the type strain CGMCC 1.15528 of Mesorhizobium zhangyense.</title>
        <authorList>
            <person name="Gao J."/>
            <person name="Sun J."/>
        </authorList>
    </citation>
    <scope>NUCLEOTIDE SEQUENCE [LARGE SCALE GENOMIC DNA]</scope>
    <source>
        <strain evidence="3 4">CGMCC 1.15528</strain>
    </source>
</reference>
<dbReference type="Gene3D" id="3.30.9.10">
    <property type="entry name" value="D-Amino Acid Oxidase, subunit A, domain 2"/>
    <property type="match status" value="1"/>
</dbReference>
<dbReference type="PANTHER" id="PTHR13847:SF281">
    <property type="entry name" value="FAD DEPENDENT OXIDOREDUCTASE DOMAIN-CONTAINING PROTEIN"/>
    <property type="match status" value="1"/>
</dbReference>
<dbReference type="Gene3D" id="3.50.50.60">
    <property type="entry name" value="FAD/NAD(P)-binding domain"/>
    <property type="match status" value="1"/>
</dbReference>
<protein>
    <submittedName>
        <fullName evidence="3">FAD-binding oxidoreductase</fullName>
    </submittedName>
</protein>
<dbReference type="Pfam" id="PF01266">
    <property type="entry name" value="DAO"/>
    <property type="match status" value="1"/>
</dbReference>
<keyword evidence="4" id="KW-1185">Reference proteome</keyword>
<dbReference type="InterPro" id="IPR036188">
    <property type="entry name" value="FAD/NAD-bd_sf"/>
</dbReference>
<accession>A0A7C9R7V0</accession>
<sequence length="425" mass="45703">MNSWPRDPVSPLWQRLSAERFSAPKLEGVRDADVVVIGGGIAGLTTALELRRRGRKVVVLEAATIGAGASGRANGQVIAALTRHGPDAIRKTLGQPFLDLLAGAADRPFGLIEKHGIECDARRTGWLQPAHSPGRELRARKMAEQWAVVGALAGPLNKDAMAARIGSQAYFGGWEHRGGGHINPYAFTLGLARAAAGEGVAVYERSPALALSREGGVWSITTPNGRVRAPRVALATAAHTGNLWPGLAQTIVPVTSYQAATAPLGRLAETVLPGDEAFSDTRQDLRYMRKDRDGRIVSGGALALQFAAGTRLPRLIHRRLIAFRPDLAAATMTDFWGGRIAMTVDRLPRLHRTPDGLATWIGCNGRGLALACAMAEVLADAVCDVPDEQLALRPTPLKPVPYHPFVSRTARLILPYLRWQDSREI</sequence>
<dbReference type="SUPFAM" id="SSF51905">
    <property type="entry name" value="FAD/NAD(P)-binding domain"/>
    <property type="match status" value="1"/>
</dbReference>
<dbReference type="AlphaFoldDB" id="A0A7C9R7V0"/>
<dbReference type="GO" id="GO:0016491">
    <property type="term" value="F:oxidoreductase activity"/>
    <property type="evidence" value="ECO:0007669"/>
    <property type="project" value="UniProtKB-KW"/>
</dbReference>
<evidence type="ECO:0000313" key="4">
    <source>
        <dbReference type="Proteomes" id="UP000481252"/>
    </source>
</evidence>
<gene>
    <name evidence="3" type="ORF">G6N74_11415</name>
</gene>
<name>A0A7C9R7V0_9HYPH</name>
<comment type="caution">
    <text evidence="3">The sequence shown here is derived from an EMBL/GenBank/DDBJ whole genome shotgun (WGS) entry which is preliminary data.</text>
</comment>
<dbReference type="RefSeq" id="WP_165117330.1">
    <property type="nucleotide sequence ID" value="NZ_JAAKZG010000004.1"/>
</dbReference>
<evidence type="ECO:0000259" key="2">
    <source>
        <dbReference type="Pfam" id="PF01266"/>
    </source>
</evidence>
<feature type="domain" description="FAD dependent oxidoreductase" evidence="2">
    <location>
        <begin position="33"/>
        <end position="380"/>
    </location>
</feature>
<evidence type="ECO:0000256" key="1">
    <source>
        <dbReference type="ARBA" id="ARBA00023002"/>
    </source>
</evidence>
<evidence type="ECO:0000313" key="3">
    <source>
        <dbReference type="EMBL" id="NGN41678.1"/>
    </source>
</evidence>
<keyword evidence="1" id="KW-0560">Oxidoreductase</keyword>
<dbReference type="Proteomes" id="UP000481252">
    <property type="component" value="Unassembled WGS sequence"/>
</dbReference>
<dbReference type="PANTHER" id="PTHR13847">
    <property type="entry name" value="SARCOSINE DEHYDROGENASE-RELATED"/>
    <property type="match status" value="1"/>
</dbReference>